<evidence type="ECO:0000256" key="1">
    <source>
        <dbReference type="SAM" id="SignalP"/>
    </source>
</evidence>
<organism evidence="2 3">
    <name type="scientific">Sphingomonas psychrolutea</name>
    <dbReference type="NCBI Taxonomy" id="1259676"/>
    <lineage>
        <taxon>Bacteria</taxon>
        <taxon>Pseudomonadati</taxon>
        <taxon>Pseudomonadota</taxon>
        <taxon>Alphaproteobacteria</taxon>
        <taxon>Sphingomonadales</taxon>
        <taxon>Sphingomonadaceae</taxon>
        <taxon>Sphingomonas</taxon>
    </lineage>
</organism>
<comment type="caution">
    <text evidence="2">The sequence shown here is derived from an EMBL/GenBank/DDBJ whole genome shotgun (WGS) entry which is preliminary data.</text>
</comment>
<dbReference type="Gene3D" id="2.40.70.10">
    <property type="entry name" value="Acid Proteases"/>
    <property type="match status" value="2"/>
</dbReference>
<gene>
    <name evidence="2" type="ORF">GCM10011395_10770</name>
</gene>
<evidence type="ECO:0008006" key="4">
    <source>
        <dbReference type="Google" id="ProtNLM"/>
    </source>
</evidence>
<dbReference type="InterPro" id="IPR021109">
    <property type="entry name" value="Peptidase_aspartic_dom_sf"/>
</dbReference>
<reference evidence="3" key="1">
    <citation type="journal article" date="2019" name="Int. J. Syst. Evol. Microbiol.">
        <title>The Global Catalogue of Microorganisms (GCM) 10K type strain sequencing project: providing services to taxonomists for standard genome sequencing and annotation.</title>
        <authorList>
            <consortium name="The Broad Institute Genomics Platform"/>
            <consortium name="The Broad Institute Genome Sequencing Center for Infectious Disease"/>
            <person name="Wu L."/>
            <person name="Ma J."/>
        </authorList>
    </citation>
    <scope>NUCLEOTIDE SEQUENCE [LARGE SCALE GENOMIC DNA]</scope>
    <source>
        <strain evidence="3">CGMCC 1.10106</strain>
    </source>
</reference>
<accession>A0ABQ1GES3</accession>
<dbReference type="PROSITE" id="PS00141">
    <property type="entry name" value="ASP_PROTEASE"/>
    <property type="match status" value="1"/>
</dbReference>
<feature type="signal peptide" evidence="1">
    <location>
        <begin position="1"/>
        <end position="21"/>
    </location>
</feature>
<keyword evidence="3" id="KW-1185">Reference proteome</keyword>
<dbReference type="Proteomes" id="UP000618591">
    <property type="component" value="Unassembled WGS sequence"/>
</dbReference>
<protein>
    <recommendedName>
        <fullName evidence="4">Aspartyl protease</fullName>
    </recommendedName>
</protein>
<keyword evidence="1" id="KW-0732">Signal</keyword>
<evidence type="ECO:0000313" key="2">
    <source>
        <dbReference type="EMBL" id="GGA42333.1"/>
    </source>
</evidence>
<dbReference type="Pfam" id="PF13650">
    <property type="entry name" value="Asp_protease_2"/>
    <property type="match status" value="2"/>
</dbReference>
<dbReference type="EMBL" id="BMDW01000005">
    <property type="protein sequence ID" value="GGA42333.1"/>
    <property type="molecule type" value="Genomic_DNA"/>
</dbReference>
<feature type="chain" id="PRO_5046179772" description="Aspartyl protease" evidence="1">
    <location>
        <begin position="22"/>
        <end position="315"/>
    </location>
</feature>
<dbReference type="InterPro" id="IPR001969">
    <property type="entry name" value="Aspartic_peptidase_AS"/>
</dbReference>
<dbReference type="CDD" id="cd05483">
    <property type="entry name" value="retropepsin_like_bacteria"/>
    <property type="match status" value="1"/>
</dbReference>
<name>A0ABQ1GES3_9SPHN</name>
<sequence>MNPALLLASPLLALLSPTQPAPDPAAQQNAQQIPLDQLDFGTDDTRMTVPVTIGAAGPYRFVVDTGSERTVIARELAESLGLAQGRTVRITAMAGSASVGTFLIPDLGVGTAGRGARITGTQIEAPGLVQRHLGAQGLVGIDTLKDHAVTIDFGRQIMTVTPSFKRIRVEHFGPDDIVIRAKSLFGQLVVTDASYRGRRIRVVIDTGSVVSMGNLALRRLVARDSGMMSPVKLTSVTGGVLEADYTQVEKIQLGRIAFANLPVAFSDAAPFARLGLREVPALLLGIDALRLFGRVRIDFANRELRLAQPKDFAPL</sequence>
<evidence type="ECO:0000313" key="3">
    <source>
        <dbReference type="Proteomes" id="UP000618591"/>
    </source>
</evidence>
<proteinExistence type="predicted"/>
<dbReference type="SUPFAM" id="SSF50630">
    <property type="entry name" value="Acid proteases"/>
    <property type="match status" value="1"/>
</dbReference>
<dbReference type="InterPro" id="IPR034122">
    <property type="entry name" value="Retropepsin-like_bacterial"/>
</dbReference>